<sequence length="378" mass="40808">MPARVQDPDHRLPTGVQAVDRAVDLPRRGWDALAGPGDLFLTCRWLDVAEATAGVPMRYLWTERDGQPVAALATALATASVPWMLGRPDAVLRGSAEAGLPGAAEFLTDLGDDPTSVLLPALLAGGRHIGNTRILYGPSATEHDLAPLVEAAESQAYGMGAAGLCFLYLGEAAESDRQLGALLAARGYESFVSGHYSVLRVPKDGYEGYLATLPRKRRVSVAAERRRVRAADVRTALEPLADADLVRFAALEAELLGKYGITWAPDQSLPVLRQTRDAFGDDAFAAVARADGDICGFALILRHGDHWYARQTGYDYAYQRRTGLPLYFELLYYRLVEEAAAAGVSVIHYGLGSTDTKRSRGCTATEQRCHVLRPGGRA</sequence>
<dbReference type="EMBL" id="LMXB01000083">
    <property type="protein sequence ID" value="KUO16769.1"/>
    <property type="molecule type" value="Genomic_DNA"/>
</dbReference>
<feature type="domain" description="BioF2-like acetyltransferase" evidence="1">
    <location>
        <begin position="215"/>
        <end position="358"/>
    </location>
</feature>
<name>A0A101UTU7_9ACTN</name>
<dbReference type="Gene3D" id="3.40.630.30">
    <property type="match status" value="1"/>
</dbReference>
<protein>
    <recommendedName>
        <fullName evidence="1">BioF2-like acetyltransferase domain-containing protein</fullName>
    </recommendedName>
</protein>
<evidence type="ECO:0000313" key="3">
    <source>
        <dbReference type="Proteomes" id="UP000053260"/>
    </source>
</evidence>
<dbReference type="RefSeq" id="WP_067029285.1">
    <property type="nucleotide sequence ID" value="NZ_KQ949102.1"/>
</dbReference>
<evidence type="ECO:0000259" key="1">
    <source>
        <dbReference type="Pfam" id="PF13480"/>
    </source>
</evidence>
<reference evidence="2 3" key="1">
    <citation type="submission" date="2015-10" db="EMBL/GenBank/DDBJ databases">
        <title>Draft genome sequence of Streptomyces sp. RV15, isolated from a marine sponge.</title>
        <authorList>
            <person name="Ruckert C."/>
            <person name="Abdelmohsen U.R."/>
            <person name="Winkler A."/>
            <person name="Hentschel U."/>
            <person name="Kalinowski J."/>
            <person name="Kampfer P."/>
            <person name="Glaeser S."/>
        </authorList>
    </citation>
    <scope>NUCLEOTIDE SEQUENCE [LARGE SCALE GENOMIC DNA]</scope>
    <source>
        <strain evidence="2 3">RV15</strain>
    </source>
</reference>
<dbReference type="InterPro" id="IPR038740">
    <property type="entry name" value="BioF2-like_GNAT_dom"/>
</dbReference>
<accession>A0A101UTU7</accession>
<dbReference type="Proteomes" id="UP000053260">
    <property type="component" value="Unassembled WGS sequence"/>
</dbReference>
<gene>
    <name evidence="2" type="ORF">AQJ91_33920</name>
</gene>
<comment type="caution">
    <text evidence="2">The sequence shown here is derived from an EMBL/GenBank/DDBJ whole genome shotgun (WGS) entry which is preliminary data.</text>
</comment>
<dbReference type="OrthoDB" id="4477115at2"/>
<dbReference type="InterPro" id="IPR016181">
    <property type="entry name" value="Acyl_CoA_acyltransferase"/>
</dbReference>
<keyword evidence="3" id="KW-1185">Reference proteome</keyword>
<dbReference type="Pfam" id="PF13480">
    <property type="entry name" value="Acetyltransf_6"/>
    <property type="match status" value="1"/>
</dbReference>
<proteinExistence type="predicted"/>
<dbReference type="AlphaFoldDB" id="A0A101UTU7"/>
<organism evidence="2 3">
    <name type="scientific">Streptomyces dysideae</name>
    <dbReference type="NCBI Taxonomy" id="909626"/>
    <lineage>
        <taxon>Bacteria</taxon>
        <taxon>Bacillati</taxon>
        <taxon>Actinomycetota</taxon>
        <taxon>Actinomycetes</taxon>
        <taxon>Kitasatosporales</taxon>
        <taxon>Streptomycetaceae</taxon>
        <taxon>Streptomyces</taxon>
    </lineage>
</organism>
<dbReference type="SUPFAM" id="SSF55729">
    <property type="entry name" value="Acyl-CoA N-acyltransferases (Nat)"/>
    <property type="match status" value="1"/>
</dbReference>
<evidence type="ECO:0000313" key="2">
    <source>
        <dbReference type="EMBL" id="KUO16769.1"/>
    </source>
</evidence>
<dbReference type="STRING" id="909626.AQJ91_33920"/>